<keyword evidence="2" id="KW-1185">Reference proteome</keyword>
<dbReference type="Proteomes" id="UP000568486">
    <property type="component" value="Unassembled WGS sequence"/>
</dbReference>
<organism evidence="1 2">
    <name type="scientific">Brucella ciceri</name>
    <dbReference type="NCBI Taxonomy" id="391287"/>
    <lineage>
        <taxon>Bacteria</taxon>
        <taxon>Pseudomonadati</taxon>
        <taxon>Pseudomonadota</taxon>
        <taxon>Alphaproteobacteria</taxon>
        <taxon>Hyphomicrobiales</taxon>
        <taxon>Brucellaceae</taxon>
        <taxon>Brucella/Ochrobactrum group</taxon>
        <taxon>Brucella</taxon>
    </lineage>
</organism>
<accession>A0ABX1DVH7</accession>
<evidence type="ECO:0000313" key="1">
    <source>
        <dbReference type="EMBL" id="NKC28934.1"/>
    </source>
</evidence>
<evidence type="ECO:0000313" key="2">
    <source>
        <dbReference type="Proteomes" id="UP000568486"/>
    </source>
</evidence>
<name>A0ABX1DVH7_9HYPH</name>
<reference evidence="1 2" key="1">
    <citation type="submission" date="2020-03" db="EMBL/GenBank/DDBJ databases">
        <title>Whole genome sequencing of clinical and environmental type strains of Ochrobactrum.</title>
        <authorList>
            <person name="Dharne M."/>
        </authorList>
    </citation>
    <scope>NUCLEOTIDE SEQUENCE [LARGE SCALE GENOMIC DNA]</scope>
    <source>
        <strain evidence="1 2">DSM 22292</strain>
    </source>
</reference>
<sequence length="57" mass="6138">MTSVIDIDGSDNERLALGLVSTRALTMGSLGIDYRYSTGNSEGNHGIGLRLKSTFEF</sequence>
<gene>
    <name evidence="1" type="ORF">HED52_18960</name>
</gene>
<dbReference type="EMBL" id="JAAVLR010000002">
    <property type="protein sequence ID" value="NKC28934.1"/>
    <property type="molecule type" value="Genomic_DNA"/>
</dbReference>
<proteinExistence type="predicted"/>
<comment type="caution">
    <text evidence="1">The sequence shown here is derived from an EMBL/GenBank/DDBJ whole genome shotgun (WGS) entry which is preliminary data.</text>
</comment>
<protein>
    <submittedName>
        <fullName evidence="1">Uncharacterized protein</fullName>
    </submittedName>
</protein>